<dbReference type="EMBL" id="JACHHZ010000004">
    <property type="protein sequence ID" value="MBB6094742.1"/>
    <property type="molecule type" value="Genomic_DNA"/>
</dbReference>
<proteinExistence type="predicted"/>
<dbReference type="Proteomes" id="UP000588068">
    <property type="component" value="Unassembled WGS sequence"/>
</dbReference>
<feature type="compositionally biased region" description="Polar residues" evidence="1">
    <location>
        <begin position="119"/>
        <end position="128"/>
    </location>
</feature>
<feature type="compositionally biased region" description="Basic and acidic residues" evidence="1">
    <location>
        <begin position="80"/>
        <end position="105"/>
    </location>
</feature>
<keyword evidence="2" id="KW-0732">Signal</keyword>
<evidence type="ECO:0000256" key="1">
    <source>
        <dbReference type="SAM" id="MobiDB-lite"/>
    </source>
</evidence>
<feature type="compositionally biased region" description="Basic and acidic residues" evidence="1">
    <location>
        <begin position="144"/>
        <end position="174"/>
    </location>
</feature>
<keyword evidence="4" id="KW-1185">Reference proteome</keyword>
<dbReference type="RefSeq" id="WP_184334145.1">
    <property type="nucleotide sequence ID" value="NZ_JACHHZ010000004.1"/>
</dbReference>
<evidence type="ECO:0000313" key="4">
    <source>
        <dbReference type="Proteomes" id="UP000588068"/>
    </source>
</evidence>
<organism evidence="3 4">
    <name type="scientific">Povalibacter uvarum</name>
    <dbReference type="NCBI Taxonomy" id="732238"/>
    <lineage>
        <taxon>Bacteria</taxon>
        <taxon>Pseudomonadati</taxon>
        <taxon>Pseudomonadota</taxon>
        <taxon>Gammaproteobacteria</taxon>
        <taxon>Steroidobacterales</taxon>
        <taxon>Steroidobacteraceae</taxon>
        <taxon>Povalibacter</taxon>
    </lineage>
</organism>
<evidence type="ECO:0000256" key="2">
    <source>
        <dbReference type="SAM" id="SignalP"/>
    </source>
</evidence>
<protein>
    <submittedName>
        <fullName evidence="3">Uncharacterized protein</fullName>
    </submittedName>
</protein>
<name>A0A841HRT5_9GAMM</name>
<evidence type="ECO:0000313" key="3">
    <source>
        <dbReference type="EMBL" id="MBB6094742.1"/>
    </source>
</evidence>
<comment type="caution">
    <text evidence="3">The sequence shown here is derived from an EMBL/GenBank/DDBJ whole genome shotgun (WGS) entry which is preliminary data.</text>
</comment>
<sequence>MKGPMTMTVVAALLLTATVADAGTRDPGVNARQQNQRARIHQGVRSGELTRRETRHVAESQRDIRQLERAYKSDGTLTGAERRDLHHEQNQASREIYHQKHDAQDRPATPPAVRDPGVNQRQGNQTARIAQGVKTGALTQDEAQELRTERRDIRELEQGYKSDGTLTKDERVDLHQQLNQQSREIYEEKHD</sequence>
<accession>A0A841HRT5</accession>
<reference evidence="3 4" key="1">
    <citation type="submission" date="2020-08" db="EMBL/GenBank/DDBJ databases">
        <title>Genomic Encyclopedia of Type Strains, Phase IV (KMG-IV): sequencing the most valuable type-strain genomes for metagenomic binning, comparative biology and taxonomic classification.</title>
        <authorList>
            <person name="Goeker M."/>
        </authorList>
    </citation>
    <scope>NUCLEOTIDE SEQUENCE [LARGE SCALE GENOMIC DNA]</scope>
    <source>
        <strain evidence="3 4">DSM 26723</strain>
    </source>
</reference>
<dbReference type="AlphaFoldDB" id="A0A841HRT5"/>
<feature type="compositionally biased region" description="Basic and acidic residues" evidence="1">
    <location>
        <begin position="48"/>
        <end position="72"/>
    </location>
</feature>
<feature type="region of interest" description="Disordered" evidence="1">
    <location>
        <begin position="23"/>
        <end position="191"/>
    </location>
</feature>
<feature type="chain" id="PRO_5032697428" evidence="2">
    <location>
        <begin position="23"/>
        <end position="191"/>
    </location>
</feature>
<gene>
    <name evidence="3" type="ORF">HNQ60_003629</name>
</gene>
<feature type="signal peptide" evidence="2">
    <location>
        <begin position="1"/>
        <end position="22"/>
    </location>
</feature>